<comment type="subunit">
    <text evidence="2">Homodimer.</text>
</comment>
<protein>
    <recommendedName>
        <fullName evidence="4 11">Histidine--tRNA ligase</fullName>
        <ecNumber evidence="3 11">6.1.1.21</ecNumber>
    </recommendedName>
</protein>
<dbReference type="InterPro" id="IPR036621">
    <property type="entry name" value="Anticodon-bd_dom_sf"/>
</dbReference>
<keyword evidence="6" id="KW-0547">Nucleotide-binding</keyword>
<dbReference type="Gene3D" id="3.30.930.10">
    <property type="entry name" value="Bira Bifunctional Protein, Domain 2"/>
    <property type="match status" value="1"/>
</dbReference>
<evidence type="ECO:0000256" key="13">
    <source>
        <dbReference type="SAM" id="MobiDB-lite"/>
    </source>
</evidence>
<feature type="binding site" evidence="12">
    <location>
        <position position="281"/>
    </location>
    <ligand>
        <name>L-histidine</name>
        <dbReference type="ChEBI" id="CHEBI:57595"/>
    </ligand>
</feature>
<dbReference type="Pfam" id="PF03129">
    <property type="entry name" value="HGTP_anticodon"/>
    <property type="match status" value="1"/>
</dbReference>
<keyword evidence="9 15" id="KW-0030">Aminoacyl-tRNA synthetase</keyword>
<feature type="binding site" evidence="12">
    <location>
        <position position="109"/>
    </location>
    <ligand>
        <name>L-histidine</name>
        <dbReference type="ChEBI" id="CHEBI:57595"/>
    </ligand>
</feature>
<dbReference type="InterPro" id="IPR006195">
    <property type="entry name" value="aa-tRNA-synth_II"/>
</dbReference>
<dbReference type="NCBIfam" id="TIGR00442">
    <property type="entry name" value="hisS"/>
    <property type="match status" value="1"/>
</dbReference>
<evidence type="ECO:0000256" key="5">
    <source>
        <dbReference type="ARBA" id="ARBA00022490"/>
    </source>
</evidence>
<feature type="binding site" evidence="12">
    <location>
        <position position="123"/>
    </location>
    <ligand>
        <name>L-histidine</name>
        <dbReference type="ChEBI" id="CHEBI:57595"/>
    </ligand>
</feature>
<reference evidence="15 16" key="1">
    <citation type="submission" date="2020-07" db="EMBL/GenBank/DDBJ databases">
        <title>Sequencing the genomes of 1000 actinobacteria strains.</title>
        <authorList>
            <person name="Klenk H.-P."/>
        </authorList>
    </citation>
    <scope>NUCLEOTIDE SEQUENCE [LARGE SCALE GENOMIC DNA]</scope>
    <source>
        <strain evidence="15 16">DSM 19970</strain>
    </source>
</reference>
<dbReference type="InterPro" id="IPR004516">
    <property type="entry name" value="HisRS/HisZ"/>
</dbReference>
<dbReference type="SUPFAM" id="SSF55681">
    <property type="entry name" value="Class II aaRS and biotin synthetases"/>
    <property type="match status" value="1"/>
</dbReference>
<dbReference type="InterPro" id="IPR041715">
    <property type="entry name" value="HisRS-like_core"/>
</dbReference>
<evidence type="ECO:0000256" key="1">
    <source>
        <dbReference type="ARBA" id="ARBA00008226"/>
    </source>
</evidence>
<proteinExistence type="inferred from homology"/>
<dbReference type="RefSeq" id="WP_179397748.1">
    <property type="nucleotide sequence ID" value="NZ_JACBZO010000001.1"/>
</dbReference>
<dbReference type="GO" id="GO:0006427">
    <property type="term" value="P:histidyl-tRNA aminoacylation"/>
    <property type="evidence" value="ECO:0007669"/>
    <property type="project" value="UniProtKB-UniRule"/>
</dbReference>
<keyword evidence="7" id="KW-0067">ATP-binding</keyword>
<dbReference type="Pfam" id="PF13393">
    <property type="entry name" value="tRNA-synt_His"/>
    <property type="match status" value="1"/>
</dbReference>
<dbReference type="PANTHER" id="PTHR11476">
    <property type="entry name" value="HISTIDYL-TRNA SYNTHETASE"/>
    <property type="match status" value="1"/>
</dbReference>
<accession>A0A7Z0CHZ2</accession>
<comment type="caution">
    <text evidence="15">The sequence shown here is derived from an EMBL/GenBank/DDBJ whole genome shotgun (WGS) entry which is preliminary data.</text>
</comment>
<evidence type="ECO:0000256" key="10">
    <source>
        <dbReference type="ARBA" id="ARBA00047639"/>
    </source>
</evidence>
<keyword evidence="15" id="KW-0436">Ligase</keyword>
<feature type="binding site" evidence="12">
    <location>
        <position position="127"/>
    </location>
    <ligand>
        <name>L-histidine</name>
        <dbReference type="ChEBI" id="CHEBI:57595"/>
    </ligand>
</feature>
<comment type="similarity">
    <text evidence="1">Belongs to the class-II aminoacyl-tRNA synthetase family.</text>
</comment>
<evidence type="ECO:0000313" key="16">
    <source>
        <dbReference type="Proteomes" id="UP000547973"/>
    </source>
</evidence>
<keyword evidence="8" id="KW-0648">Protein biosynthesis</keyword>
<organism evidence="15 16">
    <name type="scientific">Demequina lutea</name>
    <dbReference type="NCBI Taxonomy" id="431489"/>
    <lineage>
        <taxon>Bacteria</taxon>
        <taxon>Bacillati</taxon>
        <taxon>Actinomycetota</taxon>
        <taxon>Actinomycetes</taxon>
        <taxon>Micrococcales</taxon>
        <taxon>Demequinaceae</taxon>
        <taxon>Demequina</taxon>
    </lineage>
</organism>
<feature type="compositionally biased region" description="Basic and acidic residues" evidence="13">
    <location>
        <begin position="439"/>
        <end position="448"/>
    </location>
</feature>
<dbReference type="PIRSF" id="PIRSF001549">
    <property type="entry name" value="His-tRNA_synth"/>
    <property type="match status" value="1"/>
</dbReference>
<dbReference type="Proteomes" id="UP000547973">
    <property type="component" value="Unassembled WGS sequence"/>
</dbReference>
<feature type="binding site" evidence="12">
    <location>
        <begin position="285"/>
        <end position="286"/>
    </location>
    <ligand>
        <name>L-histidine</name>
        <dbReference type="ChEBI" id="CHEBI:57595"/>
    </ligand>
</feature>
<dbReference type="InterPro" id="IPR015807">
    <property type="entry name" value="His-tRNA-ligase"/>
</dbReference>
<dbReference type="Gene3D" id="3.40.50.800">
    <property type="entry name" value="Anticodon-binding domain"/>
    <property type="match status" value="1"/>
</dbReference>
<dbReference type="CDD" id="cd00773">
    <property type="entry name" value="HisRS-like_core"/>
    <property type="match status" value="1"/>
</dbReference>
<keyword evidence="5" id="KW-0963">Cytoplasm</keyword>
<evidence type="ECO:0000256" key="2">
    <source>
        <dbReference type="ARBA" id="ARBA00011738"/>
    </source>
</evidence>
<evidence type="ECO:0000259" key="14">
    <source>
        <dbReference type="PROSITE" id="PS50862"/>
    </source>
</evidence>
<dbReference type="SUPFAM" id="SSF52954">
    <property type="entry name" value="Class II aaRS ABD-related"/>
    <property type="match status" value="1"/>
</dbReference>
<evidence type="ECO:0000313" key="15">
    <source>
        <dbReference type="EMBL" id="NYI41339.1"/>
    </source>
</evidence>
<dbReference type="AlphaFoldDB" id="A0A7Z0CHZ2"/>
<gene>
    <name evidence="15" type="ORF">BKA03_001458</name>
</gene>
<comment type="catalytic activity">
    <reaction evidence="10">
        <text>tRNA(His) + L-histidine + ATP = L-histidyl-tRNA(His) + AMP + diphosphate + H(+)</text>
        <dbReference type="Rhea" id="RHEA:17313"/>
        <dbReference type="Rhea" id="RHEA-COMP:9665"/>
        <dbReference type="Rhea" id="RHEA-COMP:9689"/>
        <dbReference type="ChEBI" id="CHEBI:15378"/>
        <dbReference type="ChEBI" id="CHEBI:30616"/>
        <dbReference type="ChEBI" id="CHEBI:33019"/>
        <dbReference type="ChEBI" id="CHEBI:57595"/>
        <dbReference type="ChEBI" id="CHEBI:78442"/>
        <dbReference type="ChEBI" id="CHEBI:78527"/>
        <dbReference type="ChEBI" id="CHEBI:456215"/>
        <dbReference type="EC" id="6.1.1.21"/>
    </reaction>
</comment>
<dbReference type="InterPro" id="IPR004154">
    <property type="entry name" value="Anticodon-bd"/>
</dbReference>
<evidence type="ECO:0000256" key="3">
    <source>
        <dbReference type="ARBA" id="ARBA00012815"/>
    </source>
</evidence>
<feature type="region of interest" description="Disordered" evidence="13">
    <location>
        <begin position="425"/>
        <end position="448"/>
    </location>
</feature>
<dbReference type="PANTHER" id="PTHR11476:SF7">
    <property type="entry name" value="HISTIDINE--TRNA LIGASE"/>
    <property type="match status" value="1"/>
</dbReference>
<dbReference type="GO" id="GO:0005737">
    <property type="term" value="C:cytoplasm"/>
    <property type="evidence" value="ECO:0007669"/>
    <property type="project" value="UniProtKB-UniRule"/>
</dbReference>
<evidence type="ECO:0000256" key="9">
    <source>
        <dbReference type="ARBA" id="ARBA00023146"/>
    </source>
</evidence>
<sequence>MSRLAPLSGFPEWTPSERLVEAHVIDRLREVFELHGFAQIETRAVEPLERLGGEAEASKEVYVLTRRGGETAEFGLHFDLTVPFARYVEERQGHLTFPFRRYQIQKVWRGERPQEGRFREFYQADIDVVARETLPAHVEAEVAVVMARALQSLDLPPVRMRMNDRRLVEGFYRGVGIADVAGALRSVDKLGKIGHDGVARELAAQGVPETAAEAILHLARIRSSDSSFHEAVLDLWETTPTHADGEPQKLMAEGIAALGALVEAVNAAVPGTAEADLSIARGLDYYTGAVYETTLEGHEDLGSICSGGRYDSLVAGGGFPGVGMSIGVSRLVSRLVSRRMLVATRGVPSAVLVAVMDEETRAASQSIADRLRARGIACEVSPSAAKFGKQIQYADRRGIPFVWFPGADPTGEVSDGEVKDIRSGEQVAADADAWNPPAEDLKPRVVRG</sequence>
<keyword evidence="16" id="KW-1185">Reference proteome</keyword>
<feature type="binding site" evidence="12">
    <location>
        <begin position="79"/>
        <end position="81"/>
    </location>
    <ligand>
        <name>L-histidine</name>
        <dbReference type="ChEBI" id="CHEBI:57595"/>
    </ligand>
</feature>
<evidence type="ECO:0000256" key="7">
    <source>
        <dbReference type="ARBA" id="ARBA00022840"/>
    </source>
</evidence>
<dbReference type="GO" id="GO:0005524">
    <property type="term" value="F:ATP binding"/>
    <property type="evidence" value="ECO:0007669"/>
    <property type="project" value="UniProtKB-KW"/>
</dbReference>
<evidence type="ECO:0000256" key="12">
    <source>
        <dbReference type="PIRSR" id="PIRSR001549-1"/>
    </source>
</evidence>
<dbReference type="InterPro" id="IPR045864">
    <property type="entry name" value="aa-tRNA-synth_II/BPL/LPL"/>
</dbReference>
<feature type="domain" description="Aminoacyl-transfer RNA synthetases class-II family profile" evidence="14">
    <location>
        <begin position="28"/>
        <end position="348"/>
    </location>
</feature>
<evidence type="ECO:0000256" key="8">
    <source>
        <dbReference type="ARBA" id="ARBA00022917"/>
    </source>
</evidence>
<dbReference type="EMBL" id="JACBZO010000001">
    <property type="protein sequence ID" value="NYI41339.1"/>
    <property type="molecule type" value="Genomic_DNA"/>
</dbReference>
<dbReference type="EC" id="6.1.1.21" evidence="3 11"/>
<name>A0A7Z0CHZ2_9MICO</name>
<dbReference type="GO" id="GO:0004821">
    <property type="term" value="F:histidine-tRNA ligase activity"/>
    <property type="evidence" value="ECO:0007669"/>
    <property type="project" value="UniProtKB-UniRule"/>
</dbReference>
<evidence type="ECO:0000256" key="11">
    <source>
        <dbReference type="NCBIfam" id="TIGR00442"/>
    </source>
</evidence>
<evidence type="ECO:0000256" key="6">
    <source>
        <dbReference type="ARBA" id="ARBA00022741"/>
    </source>
</evidence>
<dbReference type="PROSITE" id="PS50862">
    <property type="entry name" value="AA_TRNA_LIGASE_II"/>
    <property type="match status" value="1"/>
</dbReference>
<evidence type="ECO:0000256" key="4">
    <source>
        <dbReference type="ARBA" id="ARBA00017399"/>
    </source>
</evidence>